<name>A3IVA0_9CHRO</name>
<dbReference type="InterPro" id="IPR038570">
    <property type="entry name" value="HicA_sf"/>
</dbReference>
<evidence type="ECO:0008006" key="10">
    <source>
        <dbReference type="Google" id="ProtNLM"/>
    </source>
</evidence>
<evidence type="ECO:0000256" key="1">
    <source>
        <dbReference type="ARBA" id="ARBA00006620"/>
    </source>
</evidence>
<dbReference type="Gene3D" id="3.30.920.30">
    <property type="entry name" value="Hypothetical protein"/>
    <property type="match status" value="1"/>
</dbReference>
<dbReference type="GO" id="GO:0004519">
    <property type="term" value="F:endonuclease activity"/>
    <property type="evidence" value="ECO:0007669"/>
    <property type="project" value="UniProtKB-KW"/>
</dbReference>
<evidence type="ECO:0000256" key="2">
    <source>
        <dbReference type="ARBA" id="ARBA00022649"/>
    </source>
</evidence>
<dbReference type="AlphaFoldDB" id="A3IVA0"/>
<keyword evidence="5" id="KW-0378">Hydrolase</keyword>
<evidence type="ECO:0000256" key="7">
    <source>
        <dbReference type="ARBA" id="ARBA00023016"/>
    </source>
</evidence>
<protein>
    <recommendedName>
        <fullName evidence="10">YcfA-like protein</fullName>
    </recommendedName>
</protein>
<evidence type="ECO:0000313" key="8">
    <source>
        <dbReference type="EMBL" id="EAZ89569.1"/>
    </source>
</evidence>
<keyword evidence="3" id="KW-0540">Nuclease</keyword>
<reference evidence="8 9" key="1">
    <citation type="submission" date="2007-03" db="EMBL/GenBank/DDBJ databases">
        <authorList>
            <person name="Stal L."/>
            <person name="Ferriera S."/>
            <person name="Johnson J."/>
            <person name="Kravitz S."/>
            <person name="Beeson K."/>
            <person name="Sutton G."/>
            <person name="Rogers Y.-H."/>
            <person name="Friedman R."/>
            <person name="Frazier M."/>
            <person name="Venter J.C."/>
        </authorList>
    </citation>
    <scope>NUCLEOTIDE SEQUENCE [LARGE SCALE GENOMIC DNA]</scope>
    <source>
        <strain evidence="8 9">CCY0110</strain>
    </source>
</reference>
<evidence type="ECO:0000256" key="4">
    <source>
        <dbReference type="ARBA" id="ARBA00022759"/>
    </source>
</evidence>
<sequence>MPKLPRVSSQKTLKTLEKLGFVQIRQKGSHLILKKEIKSEEEEIIEVGCVIPMQRKTLAVGTLKNILNQAGLTVEEFLDNL</sequence>
<comment type="similarity">
    <text evidence="1">Belongs to the HicA mRNA interferase family.</text>
</comment>
<dbReference type="InterPro" id="IPR012933">
    <property type="entry name" value="HicA_mRNA_interferase"/>
</dbReference>
<dbReference type="GO" id="GO:0003729">
    <property type="term" value="F:mRNA binding"/>
    <property type="evidence" value="ECO:0007669"/>
    <property type="project" value="InterPro"/>
</dbReference>
<dbReference type="eggNOG" id="COG1724">
    <property type="taxonomic scope" value="Bacteria"/>
</dbReference>
<evidence type="ECO:0000313" key="9">
    <source>
        <dbReference type="Proteomes" id="UP000003781"/>
    </source>
</evidence>
<dbReference type="OrthoDB" id="121656at2"/>
<keyword evidence="6" id="KW-0694">RNA-binding</keyword>
<evidence type="ECO:0000256" key="3">
    <source>
        <dbReference type="ARBA" id="ARBA00022722"/>
    </source>
</evidence>
<keyword evidence="4" id="KW-0255">Endonuclease</keyword>
<proteinExistence type="inferred from homology"/>
<dbReference type="SUPFAM" id="SSF54786">
    <property type="entry name" value="YcfA/nrd intein domain"/>
    <property type="match status" value="1"/>
</dbReference>
<organism evidence="8 9">
    <name type="scientific">Crocosphaera chwakensis CCY0110</name>
    <dbReference type="NCBI Taxonomy" id="391612"/>
    <lineage>
        <taxon>Bacteria</taxon>
        <taxon>Bacillati</taxon>
        <taxon>Cyanobacteriota</taxon>
        <taxon>Cyanophyceae</taxon>
        <taxon>Oscillatoriophycideae</taxon>
        <taxon>Chroococcales</taxon>
        <taxon>Aphanothecaceae</taxon>
        <taxon>Crocosphaera</taxon>
        <taxon>Crocosphaera chwakensis</taxon>
    </lineage>
</organism>
<dbReference type="GO" id="GO:0016787">
    <property type="term" value="F:hydrolase activity"/>
    <property type="evidence" value="ECO:0007669"/>
    <property type="project" value="UniProtKB-KW"/>
</dbReference>
<dbReference type="Pfam" id="PF07927">
    <property type="entry name" value="HicA_toxin"/>
    <property type="match status" value="1"/>
</dbReference>
<accession>A3IVA0</accession>
<dbReference type="Proteomes" id="UP000003781">
    <property type="component" value="Unassembled WGS sequence"/>
</dbReference>
<comment type="caution">
    <text evidence="8">The sequence shown here is derived from an EMBL/GenBank/DDBJ whole genome shotgun (WGS) entry which is preliminary data.</text>
</comment>
<dbReference type="RefSeq" id="WP_008277308.1">
    <property type="nucleotide sequence ID" value="NZ_AAXW01000041.1"/>
</dbReference>
<keyword evidence="2" id="KW-1277">Toxin-antitoxin system</keyword>
<dbReference type="EMBL" id="AAXW01000041">
    <property type="protein sequence ID" value="EAZ89569.1"/>
    <property type="molecule type" value="Genomic_DNA"/>
</dbReference>
<evidence type="ECO:0000256" key="6">
    <source>
        <dbReference type="ARBA" id="ARBA00022884"/>
    </source>
</evidence>
<keyword evidence="9" id="KW-1185">Reference proteome</keyword>
<gene>
    <name evidence="8" type="ORF">CY0110_08381</name>
</gene>
<keyword evidence="7" id="KW-0346">Stress response</keyword>
<evidence type="ECO:0000256" key="5">
    <source>
        <dbReference type="ARBA" id="ARBA00022801"/>
    </source>
</evidence>